<evidence type="ECO:0000256" key="1">
    <source>
        <dbReference type="ARBA" id="ARBA00008668"/>
    </source>
</evidence>
<sequence>MEPQRAHTKGTWCDHIGFKRKSPTINPLSFNRASTLYPDRSGSKQGKKRRPKMSDSQVCFRRPTKAGLLRTSRSSSRTTQIYVSTQAQSSDKLQASNKEQKRIDQSSSLRVTYFKSCPQVCKTHIRTFRKLSVRLHLFGQGTDRCSISLKGTFCNVPYFIKQVSSPSSPSRKESTQSQTNQLPRSSGDQRDLILTQKDESCIVTAATGKTSGTDSFFCIQQARLFEIDIASSSVPGVLLTLWNDDDELGVGADQVRHGGAKALFVFGDSYADTGNHNPADPALATPWRNPYGSTWPQQPSGRFSDGRVFTDLFASFLDVRKPLPYRLFNLTMKSSPMRHHAHPRHKRGVNFAYGGSGVFPTFGGDYPNISAQIDELRDLMLRGLVSKKLVKASLVLLVIAGNDYTVYNERHPDYQGLVEFIPKVVEEMGVSLQALHDMGFRRIAVTNLAPVGCLPGVTFLNNYTACNLVFNEWGAIHNSLLTSSIFSLQARHPSSRFSILDLHSAFETVISDARLSLRPCCDGIGEGRSCGDVEKVSGRELYSLCTSPNEMLFWDSSHPTNAGWKAIFKALFSSA</sequence>
<dbReference type="GO" id="GO:0016788">
    <property type="term" value="F:hydrolase activity, acting on ester bonds"/>
    <property type="evidence" value="ECO:0007669"/>
    <property type="project" value="InterPro"/>
</dbReference>
<evidence type="ECO:0000256" key="2">
    <source>
        <dbReference type="ARBA" id="ARBA00022801"/>
    </source>
</evidence>
<organism evidence="5 6">
    <name type="scientific">Adiantum capillus-veneris</name>
    <name type="common">Maidenhair fern</name>
    <dbReference type="NCBI Taxonomy" id="13818"/>
    <lineage>
        <taxon>Eukaryota</taxon>
        <taxon>Viridiplantae</taxon>
        <taxon>Streptophyta</taxon>
        <taxon>Embryophyta</taxon>
        <taxon>Tracheophyta</taxon>
        <taxon>Polypodiopsida</taxon>
        <taxon>Polypodiidae</taxon>
        <taxon>Polypodiales</taxon>
        <taxon>Pteridineae</taxon>
        <taxon>Pteridaceae</taxon>
        <taxon>Vittarioideae</taxon>
        <taxon>Adiantum</taxon>
    </lineage>
</organism>
<dbReference type="GO" id="GO:0006629">
    <property type="term" value="P:lipid metabolic process"/>
    <property type="evidence" value="ECO:0007669"/>
    <property type="project" value="UniProtKB-KW"/>
</dbReference>
<name>A0A9D4UL43_ADICA</name>
<dbReference type="OrthoDB" id="1600564at2759"/>
<proteinExistence type="inferred from homology"/>
<evidence type="ECO:0000256" key="4">
    <source>
        <dbReference type="SAM" id="MobiDB-lite"/>
    </source>
</evidence>
<keyword evidence="3" id="KW-0443">Lipid metabolism</keyword>
<reference evidence="5" key="1">
    <citation type="submission" date="2021-01" db="EMBL/GenBank/DDBJ databases">
        <title>Adiantum capillus-veneris genome.</title>
        <authorList>
            <person name="Fang Y."/>
            <person name="Liao Q."/>
        </authorList>
    </citation>
    <scope>NUCLEOTIDE SEQUENCE</scope>
    <source>
        <strain evidence="5">H3</strain>
        <tissue evidence="5">Leaf</tissue>
    </source>
</reference>
<evidence type="ECO:0000313" key="5">
    <source>
        <dbReference type="EMBL" id="KAI5069913.1"/>
    </source>
</evidence>
<feature type="region of interest" description="Disordered" evidence="4">
    <location>
        <begin position="24"/>
        <end position="57"/>
    </location>
</feature>
<dbReference type="InterPro" id="IPR001087">
    <property type="entry name" value="GDSL"/>
</dbReference>
<keyword evidence="2" id="KW-0378">Hydrolase</keyword>
<evidence type="ECO:0000256" key="3">
    <source>
        <dbReference type="ARBA" id="ARBA00023098"/>
    </source>
</evidence>
<feature type="region of interest" description="Disordered" evidence="4">
    <location>
        <begin position="163"/>
        <end position="189"/>
    </location>
</feature>
<dbReference type="InterPro" id="IPR036514">
    <property type="entry name" value="SGNH_hydro_sf"/>
</dbReference>
<dbReference type="SUPFAM" id="SSF52266">
    <property type="entry name" value="SGNH hydrolase"/>
    <property type="match status" value="1"/>
</dbReference>
<evidence type="ECO:0000313" key="6">
    <source>
        <dbReference type="Proteomes" id="UP000886520"/>
    </source>
</evidence>
<protein>
    <recommendedName>
        <fullName evidence="7">GDSL esterase/lipase</fullName>
    </recommendedName>
</protein>
<dbReference type="Gene3D" id="3.40.50.1110">
    <property type="entry name" value="SGNH hydrolase"/>
    <property type="match status" value="1"/>
</dbReference>
<dbReference type="Pfam" id="PF00657">
    <property type="entry name" value="Lipase_GDSL"/>
    <property type="match status" value="1"/>
</dbReference>
<comment type="caution">
    <text evidence="5">The sequence shown here is derived from an EMBL/GenBank/DDBJ whole genome shotgun (WGS) entry which is preliminary data.</text>
</comment>
<keyword evidence="6" id="KW-1185">Reference proteome</keyword>
<comment type="similarity">
    <text evidence="1">Belongs to the 'GDSL' lipolytic enzyme family.</text>
</comment>
<accession>A0A9D4UL43</accession>
<evidence type="ECO:0008006" key="7">
    <source>
        <dbReference type="Google" id="ProtNLM"/>
    </source>
</evidence>
<dbReference type="EMBL" id="JABFUD020000014">
    <property type="protein sequence ID" value="KAI5069913.1"/>
    <property type="molecule type" value="Genomic_DNA"/>
</dbReference>
<dbReference type="AlphaFoldDB" id="A0A9D4UL43"/>
<feature type="compositionally biased region" description="Polar residues" evidence="4">
    <location>
        <begin position="24"/>
        <end position="34"/>
    </location>
</feature>
<dbReference type="Proteomes" id="UP000886520">
    <property type="component" value="Chromosome 14"/>
</dbReference>
<dbReference type="PANTHER" id="PTHR46020:SF4">
    <property type="entry name" value="OS04G0650200 PROTEIN"/>
    <property type="match status" value="1"/>
</dbReference>
<gene>
    <name evidence="5" type="ORF">GOP47_0014256</name>
</gene>
<feature type="compositionally biased region" description="Polar residues" evidence="4">
    <location>
        <begin position="175"/>
        <end position="186"/>
    </location>
</feature>
<dbReference type="PANTHER" id="PTHR46020">
    <property type="entry name" value="OSJNBB0059K02.9 PROTEIN"/>
    <property type="match status" value="1"/>
</dbReference>